<organism evidence="9 10">
    <name type="scientific">Mycena chlorophos</name>
    <name type="common">Agaric fungus</name>
    <name type="synonym">Agaricus chlorophos</name>
    <dbReference type="NCBI Taxonomy" id="658473"/>
    <lineage>
        <taxon>Eukaryota</taxon>
        <taxon>Fungi</taxon>
        <taxon>Dikarya</taxon>
        <taxon>Basidiomycota</taxon>
        <taxon>Agaricomycotina</taxon>
        <taxon>Agaricomycetes</taxon>
        <taxon>Agaricomycetidae</taxon>
        <taxon>Agaricales</taxon>
        <taxon>Marasmiineae</taxon>
        <taxon>Mycenaceae</taxon>
        <taxon>Mycena</taxon>
    </lineage>
</organism>
<feature type="repeat" description="WD" evidence="7">
    <location>
        <begin position="52"/>
        <end position="93"/>
    </location>
</feature>
<evidence type="ECO:0000256" key="7">
    <source>
        <dbReference type="PROSITE-ProRule" id="PRU00221"/>
    </source>
</evidence>
<comment type="caution">
    <text evidence="9">The sequence shown here is derived from an EMBL/GenBank/DDBJ whole genome shotgun (WGS) entry which is preliminary data.</text>
</comment>
<dbReference type="InterPro" id="IPR015943">
    <property type="entry name" value="WD40/YVTN_repeat-like_dom_sf"/>
</dbReference>
<keyword evidence="3" id="KW-0677">Repeat</keyword>
<dbReference type="GO" id="GO:0000387">
    <property type="term" value="P:spliceosomal snRNP assembly"/>
    <property type="evidence" value="ECO:0007669"/>
    <property type="project" value="TreeGrafter"/>
</dbReference>
<feature type="repeat" description="WD" evidence="7">
    <location>
        <begin position="93"/>
        <end position="126"/>
    </location>
</feature>
<dbReference type="PANTHER" id="PTHR19877">
    <property type="entry name" value="EUKARYOTIC TRANSLATION INITIATION FACTOR 3 SUBUNIT I"/>
    <property type="match status" value="1"/>
</dbReference>
<evidence type="ECO:0000256" key="1">
    <source>
        <dbReference type="ARBA" id="ARBA00022574"/>
    </source>
</evidence>
<evidence type="ECO:0000256" key="3">
    <source>
        <dbReference type="ARBA" id="ARBA00022737"/>
    </source>
</evidence>
<feature type="region of interest" description="Disordered" evidence="8">
    <location>
        <begin position="286"/>
        <end position="309"/>
    </location>
</feature>
<evidence type="ECO:0000256" key="6">
    <source>
        <dbReference type="ARBA" id="ARBA00040390"/>
    </source>
</evidence>
<sequence>MSKPLVAAGHTRPVTHLSFSPIQEDGTFLLVSSCKDGNPMLREWTGDWIGTFLGHKGAVWSTKLSPDASRAASGSADFTAKIWDAYSGEVVHSFPHNHIVRSVAISPTASHLLTGGQEKKVRIFDLGRPDAEPDFLGEPGTLSHDGTVKSVVWVGEHTGVTAGEDGVIKWWDLRTRKLTTSMTFPTAISSMEVSPQTKRLVVTSGKTVAFIPVLPNGTGTHSVTLPYTPSSASIHPILQDRFVTGNTGDEWVRVHGMDGEEREVLKGHHGPVHCVEFSPDGEIFGMESRSAPPSPPSSPPLEFTPRRRPPRTTAMASFENLVALANYEERLKAARKIVWRDRGEPVAQLNTLYECLEHSLTGGFRSATLAFNIRASLNLVLALLRLHKVPRDNRLAAIRNAVFGYDTVRFAAMLGTFASLYKLIINSLPIVFPDISPKPRVYASTFDDEDDEDDSLELSRTVSYPASGAASPQTKRSARLSLSASAQMALVRKRTRRWHSALAGGIAGALAILWEKRSRRIIIAQQLFVRGLQGSYNSLSERHGITVPYGTVLVFALACGQIMYSFTMSRDLLPRGYINWVQEASRVTREGVMLNLTAVREKGAVNMDALNSVLARTDTSPRNRAALDNLVASLKAGQPTPHYGLCAAVHPPLSSCWSVPIDRFFDVFKYMIPVYSALHFLPPILFHWKNFKADPAATICAKTNIYQGILDSPFWRSIIPRRLVNLLISKGSFWIPGFLAGLALFVEDSRRRAELAMYVLPKGLESLWVAARGRGLVFRAGTWAESVWTGMAMAMVMSIYQGDPQHLSGLVRRILYQFIGPN</sequence>
<accession>A0A8H6TTI0</accession>
<dbReference type="Pfam" id="PF00400">
    <property type="entry name" value="WD40"/>
    <property type="match status" value="3"/>
</dbReference>
<evidence type="ECO:0000256" key="5">
    <source>
        <dbReference type="ARBA" id="ARBA00038394"/>
    </source>
</evidence>
<keyword evidence="2" id="KW-0507">mRNA processing</keyword>
<dbReference type="OrthoDB" id="408728at2759"/>
<dbReference type="SMART" id="SM00320">
    <property type="entry name" value="WD40"/>
    <property type="match status" value="6"/>
</dbReference>
<dbReference type="PROSITE" id="PS50294">
    <property type="entry name" value="WD_REPEATS_REGION"/>
    <property type="match status" value="1"/>
</dbReference>
<dbReference type="InterPro" id="IPR036322">
    <property type="entry name" value="WD40_repeat_dom_sf"/>
</dbReference>
<proteinExistence type="inferred from homology"/>
<gene>
    <name evidence="9" type="ORF">HMN09_00058200</name>
</gene>
<dbReference type="InterPro" id="IPR001680">
    <property type="entry name" value="WD40_rpt"/>
</dbReference>
<keyword evidence="4" id="KW-0508">mRNA splicing</keyword>
<evidence type="ECO:0000256" key="4">
    <source>
        <dbReference type="ARBA" id="ARBA00023187"/>
    </source>
</evidence>
<dbReference type="PROSITE" id="PS50082">
    <property type="entry name" value="WD_REPEATS_2"/>
    <property type="match status" value="3"/>
</dbReference>
<dbReference type="EMBL" id="JACAZE010000001">
    <property type="protein sequence ID" value="KAF7322789.1"/>
    <property type="molecule type" value="Genomic_DNA"/>
</dbReference>
<dbReference type="GO" id="GO:0003723">
    <property type="term" value="F:RNA binding"/>
    <property type="evidence" value="ECO:0007669"/>
    <property type="project" value="TreeGrafter"/>
</dbReference>
<protein>
    <recommendedName>
        <fullName evidence="6">Serine-threonine kinase receptor-associated protein</fullName>
    </recommendedName>
</protein>
<dbReference type="AlphaFoldDB" id="A0A8H6TTI0"/>
<evidence type="ECO:0000313" key="10">
    <source>
        <dbReference type="Proteomes" id="UP000613580"/>
    </source>
</evidence>
<dbReference type="SUPFAM" id="SSF50978">
    <property type="entry name" value="WD40 repeat-like"/>
    <property type="match status" value="1"/>
</dbReference>
<dbReference type="PANTHER" id="PTHR19877:SF13">
    <property type="entry name" value="SERINE-THREONINE KINASE RECEPTOR-ASSOCIATED PROTEIN"/>
    <property type="match status" value="1"/>
</dbReference>
<evidence type="ECO:0000256" key="2">
    <source>
        <dbReference type="ARBA" id="ARBA00022664"/>
    </source>
</evidence>
<comment type="similarity">
    <text evidence="5">Belongs to the WD repeat STRAP family.</text>
</comment>
<dbReference type="Proteomes" id="UP000613580">
    <property type="component" value="Unassembled WGS sequence"/>
</dbReference>
<dbReference type="GO" id="GO:0032797">
    <property type="term" value="C:SMN complex"/>
    <property type="evidence" value="ECO:0007669"/>
    <property type="project" value="TreeGrafter"/>
</dbReference>
<keyword evidence="1 7" id="KW-0853">WD repeat</keyword>
<reference evidence="9" key="1">
    <citation type="submission" date="2020-05" db="EMBL/GenBank/DDBJ databases">
        <title>Mycena genomes resolve the evolution of fungal bioluminescence.</title>
        <authorList>
            <person name="Tsai I.J."/>
        </authorList>
    </citation>
    <scope>NUCLEOTIDE SEQUENCE</scope>
    <source>
        <strain evidence="9">110903Hualien_Pintung</strain>
    </source>
</reference>
<feature type="repeat" description="WD" evidence="7">
    <location>
        <begin position="141"/>
        <end position="181"/>
    </location>
</feature>
<keyword evidence="10" id="KW-1185">Reference proteome</keyword>
<dbReference type="Gene3D" id="2.130.10.10">
    <property type="entry name" value="YVTN repeat-like/Quinoprotein amine dehydrogenase"/>
    <property type="match status" value="1"/>
</dbReference>
<name>A0A8H6TTI0_MYCCL</name>
<evidence type="ECO:0000313" key="9">
    <source>
        <dbReference type="EMBL" id="KAF7322789.1"/>
    </source>
</evidence>
<evidence type="ECO:0000256" key="8">
    <source>
        <dbReference type="SAM" id="MobiDB-lite"/>
    </source>
</evidence>